<dbReference type="OrthoDB" id="1263066at2"/>
<name>A0A1V3U147_ELIME</name>
<dbReference type="KEGG" id="emg:BBD33_12815"/>
<dbReference type="EMBL" id="MPOG01000008">
    <property type="protein sequence ID" value="OOH96093.1"/>
    <property type="molecule type" value="Genomic_DNA"/>
</dbReference>
<dbReference type="RefSeq" id="WP_016198827.1">
    <property type="nucleotide sequence ID" value="NZ_JADRJH010000001.1"/>
</dbReference>
<organism evidence="1 2">
    <name type="scientific">Elizabethkingia meningoseptica</name>
    <name type="common">Chryseobacterium meningosepticum</name>
    <dbReference type="NCBI Taxonomy" id="238"/>
    <lineage>
        <taxon>Bacteria</taxon>
        <taxon>Pseudomonadati</taxon>
        <taxon>Bacteroidota</taxon>
        <taxon>Flavobacteriia</taxon>
        <taxon>Flavobacteriales</taxon>
        <taxon>Weeksellaceae</taxon>
        <taxon>Elizabethkingia</taxon>
    </lineage>
</organism>
<dbReference type="STRING" id="238.BBD35_15120"/>
<keyword evidence="2" id="KW-1185">Reference proteome</keyword>
<dbReference type="AlphaFoldDB" id="A0A1V3U147"/>
<sequence length="140" mass="16269">MSLYSQEIKKIVFNHSNAIIIGSGTNIMLEPIENNRKHKVRVQVNVKEITSYYRISQDEYNQICDAILKIENDTIAMNTRLIDGSFTTIGINYRDKERTFYASGLSKNDEKDKQRKNYLNAVNLITKAARLRMDRLADYN</sequence>
<reference evidence="1 2" key="1">
    <citation type="submission" date="2016-11" db="EMBL/GenBank/DDBJ databases">
        <title>Genome sequence and comparative genomic analysis of clinical strain Elizabethkingia meningoseptica 61421 PRCM.</title>
        <authorList>
            <person name="Wang M."/>
            <person name="Hu S."/>
            <person name="Cao L."/>
            <person name="Jiang T."/>
            <person name="Zhou Y."/>
            <person name="Ming D."/>
        </authorList>
    </citation>
    <scope>NUCLEOTIDE SEQUENCE [LARGE SCALE GENOMIC DNA]</scope>
    <source>
        <strain evidence="1 2">61421 PRCM</strain>
    </source>
</reference>
<comment type="caution">
    <text evidence="1">The sequence shown here is derived from an EMBL/GenBank/DDBJ whole genome shotgun (WGS) entry which is preliminary data.</text>
</comment>
<gene>
    <name evidence="1" type="ORF">BMF97_06990</name>
</gene>
<accession>A0A1V3U147</accession>
<evidence type="ECO:0000313" key="2">
    <source>
        <dbReference type="Proteomes" id="UP000188947"/>
    </source>
</evidence>
<evidence type="ECO:0000313" key="1">
    <source>
        <dbReference type="EMBL" id="OOH96093.1"/>
    </source>
</evidence>
<protein>
    <submittedName>
        <fullName evidence="1">Uncharacterized protein</fullName>
    </submittedName>
</protein>
<dbReference type="Proteomes" id="UP000188947">
    <property type="component" value="Unassembled WGS sequence"/>
</dbReference>
<proteinExistence type="predicted"/>